<reference evidence="2 4" key="1">
    <citation type="submission" date="2015-03" db="EMBL/GenBank/DDBJ databases">
        <authorList>
            <person name="Urmite Genomes"/>
        </authorList>
    </citation>
    <scope>NUCLEOTIDE SEQUENCE [LARGE SCALE GENOMIC DNA]</scope>
    <source>
        <strain evidence="2 4">CSUR P1491</strain>
    </source>
</reference>
<organism evidence="2 4">
    <name type="scientific">Mycobacterium lentiflavum</name>
    <dbReference type="NCBI Taxonomy" id="141349"/>
    <lineage>
        <taxon>Bacteria</taxon>
        <taxon>Bacillati</taxon>
        <taxon>Actinomycetota</taxon>
        <taxon>Actinomycetes</taxon>
        <taxon>Mycobacteriales</taxon>
        <taxon>Mycobacteriaceae</taxon>
        <taxon>Mycobacterium</taxon>
        <taxon>Mycobacterium simiae complex</taxon>
    </lineage>
</organism>
<dbReference type="PANTHER" id="PTHR13696:SF99">
    <property type="entry name" value="COBYRINIC ACID AC-DIAMIDE SYNTHASE"/>
    <property type="match status" value="1"/>
</dbReference>
<dbReference type="SUPFAM" id="SSF52540">
    <property type="entry name" value="P-loop containing nucleoside triphosphate hydrolases"/>
    <property type="match status" value="1"/>
</dbReference>
<reference evidence="3" key="2">
    <citation type="submission" date="2022-08" db="EMBL/GenBank/DDBJ databases">
        <title>Complete genome sequence of 14 non-tuberculosis mycobacteria type-strains.</title>
        <authorList>
            <person name="Igarashi Y."/>
            <person name="Osugi A."/>
            <person name="Mitarai S."/>
        </authorList>
    </citation>
    <scope>NUCLEOTIDE SEQUENCE</scope>
    <source>
        <strain evidence="3">ATCC 51985</strain>
        <plasmid evidence="3">unnamed1</plasmid>
    </source>
</reference>
<dbReference type="EMBL" id="CP092424">
    <property type="protein sequence ID" value="ULP45440.1"/>
    <property type="molecule type" value="Genomic_DNA"/>
</dbReference>
<sequence length="238" mass="26209">MTKVVTVLNQKGGVGKSTATVNLAAVRAQRLTAELDPDAFSPVAAVSIDPQGSAKWWANRVDELPFHLVQAHDDPLEWLQQLNNLPGIVEVYVDTAGWFDLDPDSSGDGLGDGYSADALRTVLDVTDEAIVPVLPAPMCFDPTARTIRKLLEPRNIPYRVFINDWDPRDGEHWLEQTQKFVRGQGWPLAETVVRHYKIHTNASSEGIVVTQYKKSGSAANAAADFYKLADELNMVGVR</sequence>
<proteinExistence type="predicted"/>
<dbReference type="Gene3D" id="3.40.50.300">
    <property type="entry name" value="P-loop containing nucleotide triphosphate hydrolases"/>
    <property type="match status" value="1"/>
</dbReference>
<dbReference type="CDD" id="cd02042">
    <property type="entry name" value="ParAB_family"/>
    <property type="match status" value="1"/>
</dbReference>
<keyword evidence="5" id="KW-1185">Reference proteome</keyword>
<evidence type="ECO:0000259" key="1">
    <source>
        <dbReference type="Pfam" id="PF01656"/>
    </source>
</evidence>
<dbReference type="Proteomes" id="UP000199251">
    <property type="component" value="Unassembled WGS sequence"/>
</dbReference>
<dbReference type="RefSeq" id="WP_061559580.1">
    <property type="nucleotide sequence ID" value="NZ_CP092424.2"/>
</dbReference>
<keyword evidence="3" id="KW-0614">Plasmid</keyword>
<evidence type="ECO:0000313" key="2">
    <source>
        <dbReference type="EMBL" id="CQD24569.1"/>
    </source>
</evidence>
<dbReference type="STRING" id="141349.BN1232_06266"/>
<dbReference type="InterPro" id="IPR027417">
    <property type="entry name" value="P-loop_NTPase"/>
</dbReference>
<geneLocation type="plasmid" evidence="3 5">
    <name>unnamed1</name>
</geneLocation>
<dbReference type="AlphaFoldDB" id="A0A0E4CRK0"/>
<protein>
    <submittedName>
        <fullName evidence="3">ParA family protein</fullName>
    </submittedName>
    <submittedName>
        <fullName evidence="2">Putative plasmid partitioning protein</fullName>
    </submittedName>
</protein>
<evidence type="ECO:0000313" key="3">
    <source>
        <dbReference type="EMBL" id="ULP45440.1"/>
    </source>
</evidence>
<evidence type="ECO:0000313" key="5">
    <source>
        <dbReference type="Proteomes" id="UP001055171"/>
    </source>
</evidence>
<feature type="domain" description="CobQ/CobB/MinD/ParA nucleotide binding" evidence="1">
    <location>
        <begin position="5"/>
        <end position="190"/>
    </location>
</feature>
<dbReference type="InterPro" id="IPR050678">
    <property type="entry name" value="DNA_Partitioning_ATPase"/>
</dbReference>
<gene>
    <name evidence="2" type="ORF">BN1232_06266</name>
    <name evidence="3" type="ORF">MJO58_28145</name>
</gene>
<evidence type="ECO:0000313" key="4">
    <source>
        <dbReference type="Proteomes" id="UP000199251"/>
    </source>
</evidence>
<dbReference type="PANTHER" id="PTHR13696">
    <property type="entry name" value="P-LOOP CONTAINING NUCLEOSIDE TRIPHOSPHATE HYDROLASE"/>
    <property type="match status" value="1"/>
</dbReference>
<dbReference type="OrthoDB" id="3173068at2"/>
<dbReference type="InterPro" id="IPR002586">
    <property type="entry name" value="CobQ/CobB/MinD/ParA_Nub-bd_dom"/>
</dbReference>
<dbReference type="Proteomes" id="UP001055171">
    <property type="component" value="Plasmid unnamed1"/>
</dbReference>
<dbReference type="EMBL" id="CTEE01000003">
    <property type="protein sequence ID" value="CQD24569.1"/>
    <property type="molecule type" value="Genomic_DNA"/>
</dbReference>
<accession>A0A0E4CRK0</accession>
<dbReference type="Pfam" id="PF01656">
    <property type="entry name" value="CbiA"/>
    <property type="match status" value="1"/>
</dbReference>
<name>A0A0E4CRK0_MYCLN</name>